<evidence type="ECO:0000256" key="4">
    <source>
        <dbReference type="SAM" id="SignalP"/>
    </source>
</evidence>
<evidence type="ECO:0000256" key="1">
    <source>
        <dbReference type="ARBA" id="ARBA00004613"/>
    </source>
</evidence>
<evidence type="ECO:0000259" key="5">
    <source>
        <dbReference type="Pfam" id="PF22750"/>
    </source>
</evidence>
<dbReference type="InterPro" id="IPR038211">
    <property type="entry name" value="Ant_venon_allerg_soli_2/4_sf"/>
</dbReference>
<dbReference type="OrthoDB" id="7553651at2759"/>
<feature type="signal peptide" evidence="4">
    <location>
        <begin position="1"/>
        <end position="19"/>
    </location>
</feature>
<keyword evidence="3" id="KW-0964">Secreted</keyword>
<keyword evidence="4" id="KW-0732">Signal</keyword>
<protein>
    <submittedName>
        <fullName evidence="7">Uncharacterized protein LOC112453432 isoform X1</fullName>
    </submittedName>
</protein>
<feature type="domain" description="Ant venom allergen Sol i 2/4" evidence="5">
    <location>
        <begin position="49"/>
        <end position="138"/>
    </location>
</feature>
<dbReference type="GO" id="GO:0005576">
    <property type="term" value="C:extracellular region"/>
    <property type="evidence" value="ECO:0007669"/>
    <property type="project" value="UniProtKB-SubCell"/>
</dbReference>
<evidence type="ECO:0000256" key="2">
    <source>
        <dbReference type="ARBA" id="ARBA00009932"/>
    </source>
</evidence>
<reference evidence="7" key="1">
    <citation type="submission" date="2025-08" db="UniProtKB">
        <authorList>
            <consortium name="RefSeq"/>
        </authorList>
    </citation>
    <scope>IDENTIFICATION</scope>
    <source>
        <tissue evidence="7">Whole body</tissue>
    </source>
</reference>
<name>A0A6J1PK20_9HYME</name>
<comment type="similarity">
    <text evidence="2">Belongs to the ant venom allergen 2/4 family.</text>
</comment>
<evidence type="ECO:0000256" key="3">
    <source>
        <dbReference type="ARBA" id="ARBA00022525"/>
    </source>
</evidence>
<accession>A0A6J1PK20</accession>
<gene>
    <name evidence="7" type="primary">LOC112453432</name>
</gene>
<dbReference type="SUPFAM" id="SSF47565">
    <property type="entry name" value="Insect pheromone/odorant-binding proteins"/>
    <property type="match status" value="1"/>
</dbReference>
<comment type="subcellular location">
    <subcellularLocation>
        <location evidence="1">Secreted</location>
    </subcellularLocation>
</comment>
<sequence length="147" mass="16725">MKILVFAACILAAVTVGDAQLNHDITETTTSNVFDSKALIDYRLMFAACAVELGLLNVAEIPPELLYCIAQKENLIDKEGGILWDESVNYAKKLVRDENMWNETWDKLTKKCKEEYDKFEGSGYEKSLKTMECGLPFVKYIIQQKML</sequence>
<dbReference type="AlphaFoldDB" id="A0A6J1PK20"/>
<keyword evidence="6" id="KW-1185">Reference proteome</keyword>
<dbReference type="InterPro" id="IPR036728">
    <property type="entry name" value="PBP_GOBP_sf"/>
</dbReference>
<dbReference type="Pfam" id="PF22750">
    <property type="entry name" value="Sol_i_2"/>
    <property type="match status" value="1"/>
</dbReference>
<dbReference type="Proteomes" id="UP000504618">
    <property type="component" value="Unplaced"/>
</dbReference>
<evidence type="ECO:0000313" key="7">
    <source>
        <dbReference type="RefSeq" id="XP_024869989.1"/>
    </source>
</evidence>
<dbReference type="RefSeq" id="XP_024869989.1">
    <property type="nucleotide sequence ID" value="XM_025014221.1"/>
</dbReference>
<dbReference type="GeneID" id="112453432"/>
<organism evidence="6 7">
    <name type="scientific">Temnothorax curvispinosus</name>
    <dbReference type="NCBI Taxonomy" id="300111"/>
    <lineage>
        <taxon>Eukaryota</taxon>
        <taxon>Metazoa</taxon>
        <taxon>Ecdysozoa</taxon>
        <taxon>Arthropoda</taxon>
        <taxon>Hexapoda</taxon>
        <taxon>Insecta</taxon>
        <taxon>Pterygota</taxon>
        <taxon>Neoptera</taxon>
        <taxon>Endopterygota</taxon>
        <taxon>Hymenoptera</taxon>
        <taxon>Apocrita</taxon>
        <taxon>Aculeata</taxon>
        <taxon>Formicoidea</taxon>
        <taxon>Formicidae</taxon>
        <taxon>Myrmicinae</taxon>
        <taxon>Temnothorax</taxon>
    </lineage>
</organism>
<proteinExistence type="inferred from homology"/>
<dbReference type="InterPro" id="IPR055216">
    <property type="entry name" value="Sol_i_2/4"/>
</dbReference>
<dbReference type="GO" id="GO:0005549">
    <property type="term" value="F:odorant binding"/>
    <property type="evidence" value="ECO:0007669"/>
    <property type="project" value="InterPro"/>
</dbReference>
<evidence type="ECO:0000313" key="6">
    <source>
        <dbReference type="Proteomes" id="UP000504618"/>
    </source>
</evidence>
<feature type="chain" id="PRO_5026830780" evidence="4">
    <location>
        <begin position="20"/>
        <end position="147"/>
    </location>
</feature>
<dbReference type="Gene3D" id="1.10.238.190">
    <property type="match status" value="1"/>
</dbReference>